<gene>
    <name evidence="1" type="ORF">DSM02_766</name>
</gene>
<dbReference type="AlphaFoldDB" id="A0A4Q0PF75"/>
<evidence type="ECO:0000313" key="2">
    <source>
        <dbReference type="Proteomes" id="UP000289859"/>
    </source>
</evidence>
<dbReference type="RefSeq" id="WP_128764415.1">
    <property type="nucleotide sequence ID" value="NZ_JBHUOO010000018.1"/>
</dbReference>
<protein>
    <submittedName>
        <fullName evidence="1">Uncharacterized protein</fullName>
    </submittedName>
</protein>
<dbReference type="Proteomes" id="UP000289859">
    <property type="component" value="Unassembled WGS sequence"/>
</dbReference>
<dbReference type="OrthoDB" id="9765957at2"/>
<dbReference type="EMBL" id="QOVK01000002">
    <property type="protein sequence ID" value="RXG25600.1"/>
    <property type="molecule type" value="Genomic_DNA"/>
</dbReference>
<evidence type="ECO:0000313" key="1">
    <source>
        <dbReference type="EMBL" id="RXG25600.1"/>
    </source>
</evidence>
<keyword evidence="2" id="KW-1185">Reference proteome</keyword>
<reference evidence="1 2" key="1">
    <citation type="submission" date="2018-07" db="EMBL/GenBank/DDBJ databases">
        <title>Leeuwenhoekiella genomics.</title>
        <authorList>
            <person name="Tahon G."/>
            <person name="Willems A."/>
        </authorList>
    </citation>
    <scope>NUCLEOTIDE SEQUENCE [LARGE SCALE GENOMIC DNA]</scope>
    <source>
        <strain evidence="1 2">LMG 29608</strain>
    </source>
</reference>
<accession>A0A4Q0PF75</accession>
<comment type="caution">
    <text evidence="1">The sequence shown here is derived from an EMBL/GenBank/DDBJ whole genome shotgun (WGS) entry which is preliminary data.</text>
</comment>
<proteinExistence type="predicted"/>
<organism evidence="1 2">
    <name type="scientific">Leeuwenhoekiella polynyae</name>
    <dbReference type="NCBI Taxonomy" id="1550906"/>
    <lineage>
        <taxon>Bacteria</taxon>
        <taxon>Pseudomonadati</taxon>
        <taxon>Bacteroidota</taxon>
        <taxon>Flavobacteriia</taxon>
        <taxon>Flavobacteriales</taxon>
        <taxon>Flavobacteriaceae</taxon>
        <taxon>Leeuwenhoekiella</taxon>
    </lineage>
</organism>
<sequence length="309" mass="33633">MKWILIGILSLFILVESYSQTPEKLSYQAIVRDSENNLIIASEVAIKIDILSGSPEGNSLYQETHYTTTNENGLVTLEIGTGTISWGGFDTIDWGADSHFIKTQIDPTGTGNYTLTGVTELLSVPYALYAKQAETITGTISASQVAGLNTITFSEDTASVFDAWDQDVSDDFDGTYAKLTGTPEIYTKTQVDSMKIAWLKEIDETYLTRSKILDFRASRTITPEDIGNTISCTASATLTISKGFDTMKIGDFINLEAHNGSVLTIATDSGVKLNYTSERPGVLNSYSGNVNFGLLRKQGPDSYIISGQQ</sequence>
<name>A0A4Q0PF75_9FLAO</name>